<protein>
    <submittedName>
        <fullName evidence="1">Uncharacterized protein</fullName>
    </submittedName>
</protein>
<evidence type="ECO:0000313" key="1">
    <source>
        <dbReference type="EMBL" id="GIY84564.1"/>
    </source>
</evidence>
<proteinExistence type="predicted"/>
<sequence>MMAVLEENPLGSIEYPISSNLARWIGTDIENIIQILQRSTEHEQPLAKQRTFAKARKRRRMRLIKTDKRQKGMAVVFLGDCRQHNTSTTPSGVRERSFAPAFVAMMAVLEDVCIGSALYFVSDFVE</sequence>
<evidence type="ECO:0000313" key="2">
    <source>
        <dbReference type="Proteomes" id="UP001054837"/>
    </source>
</evidence>
<reference evidence="1 2" key="1">
    <citation type="submission" date="2021-06" db="EMBL/GenBank/DDBJ databases">
        <title>Caerostris darwini draft genome.</title>
        <authorList>
            <person name="Kono N."/>
            <person name="Arakawa K."/>
        </authorList>
    </citation>
    <scope>NUCLEOTIDE SEQUENCE [LARGE SCALE GENOMIC DNA]</scope>
</reference>
<accession>A0AAV4WQL8</accession>
<gene>
    <name evidence="1" type="ORF">CDAR_168951</name>
</gene>
<comment type="caution">
    <text evidence="1">The sequence shown here is derived from an EMBL/GenBank/DDBJ whole genome shotgun (WGS) entry which is preliminary data.</text>
</comment>
<organism evidence="1 2">
    <name type="scientific">Caerostris darwini</name>
    <dbReference type="NCBI Taxonomy" id="1538125"/>
    <lineage>
        <taxon>Eukaryota</taxon>
        <taxon>Metazoa</taxon>
        <taxon>Ecdysozoa</taxon>
        <taxon>Arthropoda</taxon>
        <taxon>Chelicerata</taxon>
        <taxon>Arachnida</taxon>
        <taxon>Araneae</taxon>
        <taxon>Araneomorphae</taxon>
        <taxon>Entelegynae</taxon>
        <taxon>Araneoidea</taxon>
        <taxon>Araneidae</taxon>
        <taxon>Caerostris</taxon>
    </lineage>
</organism>
<keyword evidence="2" id="KW-1185">Reference proteome</keyword>
<dbReference type="EMBL" id="BPLQ01014939">
    <property type="protein sequence ID" value="GIY84564.1"/>
    <property type="molecule type" value="Genomic_DNA"/>
</dbReference>
<dbReference type="AlphaFoldDB" id="A0AAV4WQL8"/>
<dbReference type="Proteomes" id="UP001054837">
    <property type="component" value="Unassembled WGS sequence"/>
</dbReference>
<name>A0AAV4WQL8_9ARAC</name>